<dbReference type="AlphaFoldDB" id="A0A9P6GCF9"/>
<sequence length="73" mass="7843">MRTGSSTRPASHSTKARAKQIVSSTTLRLDKAFDGCLPIGRYLFVAKSSQPSHYGSASAIDPKESQRSAFPSN</sequence>
<keyword evidence="3" id="KW-1185">Reference proteome</keyword>
<feature type="region of interest" description="Disordered" evidence="1">
    <location>
        <begin position="1"/>
        <end position="21"/>
    </location>
</feature>
<accession>A0A9P6GCF9</accession>
<evidence type="ECO:0000313" key="3">
    <source>
        <dbReference type="Proteomes" id="UP000756921"/>
    </source>
</evidence>
<dbReference type="EMBL" id="WJXW01000009">
    <property type="protein sequence ID" value="KAF9733017.1"/>
    <property type="molecule type" value="Genomic_DNA"/>
</dbReference>
<reference evidence="2" key="1">
    <citation type="journal article" date="2020" name="Mol. Plant Microbe Interact.">
        <title>Genome Sequence of the Biocontrol Agent Coniothyrium minitans strain Conio (IMI 134523).</title>
        <authorList>
            <person name="Patel D."/>
            <person name="Shittu T.A."/>
            <person name="Baroncelli R."/>
            <person name="Muthumeenakshi S."/>
            <person name="Osborne T.H."/>
            <person name="Janganan T.K."/>
            <person name="Sreenivasaprasad S."/>
        </authorList>
    </citation>
    <scope>NUCLEOTIDE SEQUENCE</scope>
    <source>
        <strain evidence="2">Conio</strain>
    </source>
</reference>
<protein>
    <submittedName>
        <fullName evidence="2">Uncharacterized protein</fullName>
    </submittedName>
</protein>
<proteinExistence type="predicted"/>
<evidence type="ECO:0000256" key="1">
    <source>
        <dbReference type="SAM" id="MobiDB-lite"/>
    </source>
</evidence>
<evidence type="ECO:0000313" key="2">
    <source>
        <dbReference type="EMBL" id="KAF9733017.1"/>
    </source>
</evidence>
<feature type="compositionally biased region" description="Polar residues" evidence="1">
    <location>
        <begin position="1"/>
        <end position="13"/>
    </location>
</feature>
<gene>
    <name evidence="2" type="ORF">PMIN01_08699</name>
</gene>
<name>A0A9P6GCF9_9PLEO</name>
<organism evidence="2 3">
    <name type="scientific">Paraphaeosphaeria minitans</name>
    <dbReference type="NCBI Taxonomy" id="565426"/>
    <lineage>
        <taxon>Eukaryota</taxon>
        <taxon>Fungi</taxon>
        <taxon>Dikarya</taxon>
        <taxon>Ascomycota</taxon>
        <taxon>Pezizomycotina</taxon>
        <taxon>Dothideomycetes</taxon>
        <taxon>Pleosporomycetidae</taxon>
        <taxon>Pleosporales</taxon>
        <taxon>Massarineae</taxon>
        <taxon>Didymosphaeriaceae</taxon>
        <taxon>Paraphaeosphaeria</taxon>
    </lineage>
</organism>
<dbReference type="Proteomes" id="UP000756921">
    <property type="component" value="Unassembled WGS sequence"/>
</dbReference>
<dbReference type="OrthoDB" id="10561730at2759"/>
<feature type="region of interest" description="Disordered" evidence="1">
    <location>
        <begin position="49"/>
        <end position="73"/>
    </location>
</feature>
<comment type="caution">
    <text evidence="2">The sequence shown here is derived from an EMBL/GenBank/DDBJ whole genome shotgun (WGS) entry which is preliminary data.</text>
</comment>